<feature type="region of interest" description="Disordered" evidence="1">
    <location>
        <begin position="1"/>
        <end position="20"/>
    </location>
</feature>
<gene>
    <name evidence="2" type="ORF">PSQ39_07930</name>
</gene>
<organism evidence="2 3">
    <name type="scientific">Curvibacter microcysteis</name>
    <dbReference type="NCBI Taxonomy" id="3026419"/>
    <lineage>
        <taxon>Bacteria</taxon>
        <taxon>Pseudomonadati</taxon>
        <taxon>Pseudomonadota</taxon>
        <taxon>Betaproteobacteria</taxon>
        <taxon>Burkholderiales</taxon>
        <taxon>Comamonadaceae</taxon>
        <taxon>Curvibacter</taxon>
    </lineage>
</organism>
<sequence>MLLGRQAKVLLDDEDEDDEDELLLPGGPEGAVAHWPLRVSFCRPVKLQAAPTVLPVQAATASGGGPGG</sequence>
<evidence type="ECO:0000313" key="2">
    <source>
        <dbReference type="EMBL" id="MDD0814554.1"/>
    </source>
</evidence>
<proteinExistence type="predicted"/>
<accession>A0ABT5MDA0</accession>
<reference evidence="2 3" key="1">
    <citation type="submission" date="2023-02" db="EMBL/GenBank/DDBJ databases">
        <title>Bacterial whole genome sequence for Curvibacter sp. HBC28.</title>
        <authorList>
            <person name="Le V."/>
            <person name="Ko S.-R."/>
            <person name="Ahn C.-Y."/>
            <person name="Oh H.-M."/>
        </authorList>
    </citation>
    <scope>NUCLEOTIDE SEQUENCE [LARGE SCALE GENOMIC DNA]</scope>
    <source>
        <strain evidence="2 3">HBC28</strain>
    </source>
</reference>
<evidence type="ECO:0000313" key="3">
    <source>
        <dbReference type="Proteomes" id="UP001528672"/>
    </source>
</evidence>
<evidence type="ECO:0000256" key="1">
    <source>
        <dbReference type="SAM" id="MobiDB-lite"/>
    </source>
</evidence>
<dbReference type="EMBL" id="JAQSIO010000002">
    <property type="protein sequence ID" value="MDD0814554.1"/>
    <property type="molecule type" value="Genomic_DNA"/>
</dbReference>
<protein>
    <submittedName>
        <fullName evidence="2">Uncharacterized protein</fullName>
    </submittedName>
</protein>
<dbReference type="Proteomes" id="UP001528672">
    <property type="component" value="Unassembled WGS sequence"/>
</dbReference>
<keyword evidence="3" id="KW-1185">Reference proteome</keyword>
<comment type="caution">
    <text evidence="2">The sequence shown here is derived from an EMBL/GenBank/DDBJ whole genome shotgun (WGS) entry which is preliminary data.</text>
</comment>
<name>A0ABT5MDA0_9BURK</name>